<dbReference type="Proteomes" id="UP001281410">
    <property type="component" value="Unassembled WGS sequence"/>
</dbReference>
<keyword evidence="1" id="KW-0472">Membrane</keyword>
<dbReference type="GO" id="GO:0003676">
    <property type="term" value="F:nucleic acid binding"/>
    <property type="evidence" value="ECO:0007669"/>
    <property type="project" value="InterPro"/>
</dbReference>
<dbReference type="SUPFAM" id="SSF53098">
    <property type="entry name" value="Ribonuclease H-like"/>
    <property type="match status" value="1"/>
</dbReference>
<evidence type="ECO:0000313" key="4">
    <source>
        <dbReference type="Proteomes" id="UP001281410"/>
    </source>
</evidence>
<dbReference type="Pfam" id="PF13456">
    <property type="entry name" value="RVT_3"/>
    <property type="match status" value="1"/>
</dbReference>
<reference evidence="3" key="1">
    <citation type="journal article" date="2023" name="Plant J.">
        <title>Genome sequences and population genomics provide insights into the demographic history, inbreeding, and mutation load of two 'living fossil' tree species of Dipteronia.</title>
        <authorList>
            <person name="Feng Y."/>
            <person name="Comes H.P."/>
            <person name="Chen J."/>
            <person name="Zhu S."/>
            <person name="Lu R."/>
            <person name="Zhang X."/>
            <person name="Li P."/>
            <person name="Qiu J."/>
            <person name="Olsen K.M."/>
            <person name="Qiu Y."/>
        </authorList>
    </citation>
    <scope>NUCLEOTIDE SEQUENCE</scope>
    <source>
        <strain evidence="3">NBL</strain>
    </source>
</reference>
<proteinExistence type="predicted"/>
<sequence>MDVRAWGNPGSAGIGGVLRDHRGKVLCIFSGSVRIQDAITDEILAIAKACDLFGSDLGWLIKTLFIASDSKTVVEWVNNNGVRSIKYAQSILDIRNFLERLGQASVVFCSRLSNSCQVVMCCLGVIFECVVALTCFWALFCCWVSAVLLFCFRFCGCLFALGLFGLCFLCVLFPCL</sequence>
<feature type="domain" description="RNase H type-1" evidence="2">
    <location>
        <begin position="8"/>
        <end position="116"/>
    </location>
</feature>
<comment type="caution">
    <text evidence="3">The sequence shown here is derived from an EMBL/GenBank/DDBJ whole genome shotgun (WGS) entry which is preliminary data.</text>
</comment>
<dbReference type="AlphaFoldDB" id="A0AAE0AKL9"/>
<dbReference type="InterPro" id="IPR036397">
    <property type="entry name" value="RNaseH_sf"/>
</dbReference>
<dbReference type="InterPro" id="IPR002156">
    <property type="entry name" value="RNaseH_domain"/>
</dbReference>
<keyword evidence="1" id="KW-0812">Transmembrane</keyword>
<keyword evidence="1" id="KW-1133">Transmembrane helix</keyword>
<keyword evidence="4" id="KW-1185">Reference proteome</keyword>
<dbReference type="Gene3D" id="3.30.420.10">
    <property type="entry name" value="Ribonuclease H-like superfamily/Ribonuclease H"/>
    <property type="match status" value="1"/>
</dbReference>
<protein>
    <recommendedName>
        <fullName evidence="2">RNase H type-1 domain-containing protein</fullName>
    </recommendedName>
</protein>
<evidence type="ECO:0000313" key="3">
    <source>
        <dbReference type="EMBL" id="KAK3219360.1"/>
    </source>
</evidence>
<dbReference type="EMBL" id="JANJYJ010000004">
    <property type="protein sequence ID" value="KAK3219360.1"/>
    <property type="molecule type" value="Genomic_DNA"/>
</dbReference>
<organism evidence="3 4">
    <name type="scientific">Dipteronia sinensis</name>
    <dbReference type="NCBI Taxonomy" id="43782"/>
    <lineage>
        <taxon>Eukaryota</taxon>
        <taxon>Viridiplantae</taxon>
        <taxon>Streptophyta</taxon>
        <taxon>Embryophyta</taxon>
        <taxon>Tracheophyta</taxon>
        <taxon>Spermatophyta</taxon>
        <taxon>Magnoliopsida</taxon>
        <taxon>eudicotyledons</taxon>
        <taxon>Gunneridae</taxon>
        <taxon>Pentapetalae</taxon>
        <taxon>rosids</taxon>
        <taxon>malvids</taxon>
        <taxon>Sapindales</taxon>
        <taxon>Sapindaceae</taxon>
        <taxon>Hippocastanoideae</taxon>
        <taxon>Acereae</taxon>
        <taxon>Dipteronia</taxon>
    </lineage>
</organism>
<dbReference type="InterPro" id="IPR044730">
    <property type="entry name" value="RNase_H-like_dom_plant"/>
</dbReference>
<feature type="transmembrane region" description="Helical" evidence="1">
    <location>
        <begin position="146"/>
        <end position="173"/>
    </location>
</feature>
<dbReference type="PANTHER" id="PTHR47723">
    <property type="entry name" value="OS05G0353850 PROTEIN"/>
    <property type="match status" value="1"/>
</dbReference>
<dbReference type="GO" id="GO:0004523">
    <property type="term" value="F:RNA-DNA hybrid ribonuclease activity"/>
    <property type="evidence" value="ECO:0007669"/>
    <property type="project" value="InterPro"/>
</dbReference>
<dbReference type="PANTHER" id="PTHR47723:SF22">
    <property type="entry name" value="RNASE H TYPE-1 DOMAIN-CONTAINING PROTEIN"/>
    <property type="match status" value="1"/>
</dbReference>
<evidence type="ECO:0000256" key="1">
    <source>
        <dbReference type="SAM" id="Phobius"/>
    </source>
</evidence>
<name>A0AAE0AKL9_9ROSI</name>
<dbReference type="InterPro" id="IPR053151">
    <property type="entry name" value="RNase_H-like"/>
</dbReference>
<feature type="transmembrane region" description="Helical" evidence="1">
    <location>
        <begin position="118"/>
        <end position="140"/>
    </location>
</feature>
<gene>
    <name evidence="3" type="ORF">Dsin_013330</name>
</gene>
<accession>A0AAE0AKL9</accession>
<dbReference type="InterPro" id="IPR012337">
    <property type="entry name" value="RNaseH-like_sf"/>
</dbReference>
<evidence type="ECO:0000259" key="2">
    <source>
        <dbReference type="Pfam" id="PF13456"/>
    </source>
</evidence>
<dbReference type="CDD" id="cd06222">
    <property type="entry name" value="RNase_H_like"/>
    <property type="match status" value="1"/>
</dbReference>